<evidence type="ECO:0000313" key="2">
    <source>
        <dbReference type="Proteomes" id="UP000829756"/>
    </source>
</evidence>
<organism evidence="1 2">
    <name type="scientific">Uruburuella suis</name>
    <dbReference type="NCBI Taxonomy" id="252130"/>
    <lineage>
        <taxon>Bacteria</taxon>
        <taxon>Pseudomonadati</taxon>
        <taxon>Pseudomonadota</taxon>
        <taxon>Betaproteobacteria</taxon>
        <taxon>Neisseriales</taxon>
        <taxon>Neisseriaceae</taxon>
        <taxon>Uruburuella</taxon>
    </lineage>
</organism>
<dbReference type="RefSeq" id="WP_132954067.1">
    <property type="nucleotide sequence ID" value="NZ_CALJUB010000198.1"/>
</dbReference>
<dbReference type="AlphaFoldDB" id="A0AAE9GYV4"/>
<dbReference type="Proteomes" id="UP000829756">
    <property type="component" value="Chromosome"/>
</dbReference>
<reference evidence="1" key="1">
    <citation type="submission" date="2021-12" db="EMBL/GenBank/DDBJ databases">
        <authorList>
            <person name="Veyrier F.J."/>
        </authorList>
    </citation>
    <scope>NUCLEOTIDE SEQUENCE</scope>
    <source>
        <strain evidence="1">1258/02</strain>
    </source>
</reference>
<name>A0AAE9GYV4_9NEIS</name>
<accession>A0AAE9GYV4</accession>
<proteinExistence type="predicted"/>
<gene>
    <name evidence="1" type="ORF">LVJ78_05015</name>
</gene>
<dbReference type="KEGG" id="usu:LVJ78_05015"/>
<sequence>MHFTIGVSDGLQDSINLHPMPCTIHAYDYTAKKRGVRTNGAALYWAAVFAVATDIRYYKAFNLTKQCRLKKVSDNIVLCHAYDYALF</sequence>
<evidence type="ECO:0000313" key="1">
    <source>
        <dbReference type="EMBL" id="UOO80365.1"/>
    </source>
</evidence>
<dbReference type="EMBL" id="CP091507">
    <property type="protein sequence ID" value="UOO80365.1"/>
    <property type="molecule type" value="Genomic_DNA"/>
</dbReference>
<reference evidence="1" key="2">
    <citation type="journal article" date="2022" name="Res Sq">
        <title>Evolution of multicellular longitudinally dividing oral cavity symbionts (Neisseriaceae).</title>
        <authorList>
            <person name="Nyongesa S."/>
            <person name="Weber P."/>
            <person name="Bernet E."/>
            <person name="Pullido F."/>
            <person name="Nieckarz M."/>
            <person name="Delaby M."/>
            <person name="Nieves C."/>
            <person name="Viehboeck T."/>
            <person name="Krause N."/>
            <person name="Rivera-Millot A."/>
            <person name="Nakamura A."/>
            <person name="Vischer N."/>
            <person name="VanNieuwenhze M."/>
            <person name="Brun Y."/>
            <person name="Cava F."/>
            <person name="Bulgheresi S."/>
            <person name="Veyrier F."/>
        </authorList>
    </citation>
    <scope>NUCLEOTIDE SEQUENCE</scope>
    <source>
        <strain evidence="1">1258/02</strain>
    </source>
</reference>
<protein>
    <submittedName>
        <fullName evidence="1">Uncharacterized protein</fullName>
    </submittedName>
</protein>